<sequence length="56" mass="6771">MLRNSLVKHESYTKPQTPGSWIKIKERVVKFYQPLVLKKLKEEGMISISQIYRYTW</sequence>
<proteinExistence type="predicted"/>
<accession>A0AAD5EAW0</accession>
<organism evidence="1 2">
    <name type="scientific">Umbelopsis ramanniana AG</name>
    <dbReference type="NCBI Taxonomy" id="1314678"/>
    <lineage>
        <taxon>Eukaryota</taxon>
        <taxon>Fungi</taxon>
        <taxon>Fungi incertae sedis</taxon>
        <taxon>Mucoromycota</taxon>
        <taxon>Mucoromycotina</taxon>
        <taxon>Umbelopsidomycetes</taxon>
        <taxon>Umbelopsidales</taxon>
        <taxon>Umbelopsidaceae</taxon>
        <taxon>Umbelopsis</taxon>
    </lineage>
</organism>
<dbReference type="GeneID" id="75913588"/>
<dbReference type="RefSeq" id="XP_051445592.1">
    <property type="nucleotide sequence ID" value="XM_051588243.1"/>
</dbReference>
<comment type="caution">
    <text evidence="1">The sequence shown here is derived from an EMBL/GenBank/DDBJ whole genome shotgun (WGS) entry which is preliminary data.</text>
</comment>
<dbReference type="AlphaFoldDB" id="A0AAD5EAW0"/>
<gene>
    <name evidence="1" type="ORF">K450DRAFT_236359</name>
</gene>
<dbReference type="Proteomes" id="UP001206595">
    <property type="component" value="Unassembled WGS sequence"/>
</dbReference>
<evidence type="ECO:0000313" key="2">
    <source>
        <dbReference type="Proteomes" id="UP001206595"/>
    </source>
</evidence>
<name>A0AAD5EAW0_UMBRA</name>
<protein>
    <submittedName>
        <fullName evidence="1">Uncharacterized protein</fullName>
    </submittedName>
</protein>
<evidence type="ECO:0000313" key="1">
    <source>
        <dbReference type="EMBL" id="KAI8580588.1"/>
    </source>
</evidence>
<reference evidence="1" key="2">
    <citation type="journal article" date="2022" name="Proc. Natl. Acad. Sci. U.S.A.">
        <title>Diploid-dominant life cycles characterize the early evolution of Fungi.</title>
        <authorList>
            <person name="Amses K.R."/>
            <person name="Simmons D.R."/>
            <person name="Longcore J.E."/>
            <person name="Mondo S.J."/>
            <person name="Seto K."/>
            <person name="Jeronimo G.H."/>
            <person name="Bonds A.E."/>
            <person name="Quandt C.A."/>
            <person name="Davis W.J."/>
            <person name="Chang Y."/>
            <person name="Federici B.A."/>
            <person name="Kuo A."/>
            <person name="LaButti K."/>
            <person name="Pangilinan J."/>
            <person name="Andreopoulos W."/>
            <person name="Tritt A."/>
            <person name="Riley R."/>
            <person name="Hundley H."/>
            <person name="Johnson J."/>
            <person name="Lipzen A."/>
            <person name="Barry K."/>
            <person name="Lang B.F."/>
            <person name="Cuomo C.A."/>
            <person name="Buchler N.E."/>
            <person name="Grigoriev I.V."/>
            <person name="Spatafora J.W."/>
            <person name="Stajich J.E."/>
            <person name="James T.Y."/>
        </authorList>
    </citation>
    <scope>NUCLEOTIDE SEQUENCE</scope>
    <source>
        <strain evidence="1">AG</strain>
    </source>
</reference>
<reference evidence="1" key="1">
    <citation type="submission" date="2021-06" db="EMBL/GenBank/DDBJ databases">
        <authorList>
            <consortium name="DOE Joint Genome Institute"/>
            <person name="Mondo S.J."/>
            <person name="Amses K.R."/>
            <person name="Simmons D.R."/>
            <person name="Longcore J.E."/>
            <person name="Seto K."/>
            <person name="Alves G.H."/>
            <person name="Bonds A.E."/>
            <person name="Quandt C.A."/>
            <person name="Davis W.J."/>
            <person name="Chang Y."/>
            <person name="Letcher P.M."/>
            <person name="Powell M.J."/>
            <person name="Kuo A."/>
            <person name="Labutti K."/>
            <person name="Pangilinan J."/>
            <person name="Andreopoulos W."/>
            <person name="Tritt A."/>
            <person name="Riley R."/>
            <person name="Hundley H."/>
            <person name="Johnson J."/>
            <person name="Lipzen A."/>
            <person name="Barry K."/>
            <person name="Berbee M.L."/>
            <person name="Buchler N.E."/>
            <person name="Grigoriev I.V."/>
            <person name="Spatafora J.W."/>
            <person name="Stajich J.E."/>
            <person name="James T.Y."/>
        </authorList>
    </citation>
    <scope>NUCLEOTIDE SEQUENCE</scope>
    <source>
        <strain evidence="1">AG</strain>
    </source>
</reference>
<dbReference type="EMBL" id="MU620911">
    <property type="protein sequence ID" value="KAI8580588.1"/>
    <property type="molecule type" value="Genomic_DNA"/>
</dbReference>
<keyword evidence="2" id="KW-1185">Reference proteome</keyword>